<evidence type="ECO:0000259" key="1">
    <source>
        <dbReference type="PROSITE" id="PS50191"/>
    </source>
</evidence>
<dbReference type="SUPFAM" id="SSF52087">
    <property type="entry name" value="CRAL/TRIO domain"/>
    <property type="match status" value="1"/>
</dbReference>
<dbReference type="GO" id="GO:0016020">
    <property type="term" value="C:membrane"/>
    <property type="evidence" value="ECO:0007669"/>
    <property type="project" value="TreeGrafter"/>
</dbReference>
<dbReference type="OrthoDB" id="75724at2759"/>
<dbReference type="PROSITE" id="PS50191">
    <property type="entry name" value="CRAL_TRIO"/>
    <property type="match status" value="1"/>
</dbReference>
<dbReference type="VEuPathDB" id="VectorBase:CPIJ013466"/>
<evidence type="ECO:0000313" key="4">
    <source>
        <dbReference type="Proteomes" id="UP000002320"/>
    </source>
</evidence>
<evidence type="ECO:0000313" key="2">
    <source>
        <dbReference type="EMBL" id="EDS40101.1"/>
    </source>
</evidence>
<dbReference type="EnsemblMetazoa" id="CPIJ013466-RA">
    <property type="protein sequence ID" value="CPIJ013466-PA"/>
    <property type="gene ID" value="CPIJ013466"/>
</dbReference>
<feature type="domain" description="CRAL-TRIO" evidence="1">
    <location>
        <begin position="294"/>
        <end position="416"/>
    </location>
</feature>
<reference evidence="3" key="2">
    <citation type="submission" date="2020-05" db="UniProtKB">
        <authorList>
            <consortium name="EnsemblMetazoa"/>
        </authorList>
    </citation>
    <scope>IDENTIFICATION</scope>
    <source>
        <strain evidence="3">JHB</strain>
    </source>
</reference>
<dbReference type="PANTHER" id="PTHR10174">
    <property type="entry name" value="ALPHA-TOCOPHEROL TRANSFER PROTEIN-RELATED"/>
    <property type="match status" value="1"/>
</dbReference>
<dbReference type="InterPro" id="IPR011074">
    <property type="entry name" value="CRAL/TRIO_N_dom"/>
</dbReference>
<organism>
    <name type="scientific">Culex quinquefasciatus</name>
    <name type="common">Southern house mosquito</name>
    <name type="synonym">Culex pungens</name>
    <dbReference type="NCBI Taxonomy" id="7176"/>
    <lineage>
        <taxon>Eukaryota</taxon>
        <taxon>Metazoa</taxon>
        <taxon>Ecdysozoa</taxon>
        <taxon>Arthropoda</taxon>
        <taxon>Hexapoda</taxon>
        <taxon>Insecta</taxon>
        <taxon>Pterygota</taxon>
        <taxon>Neoptera</taxon>
        <taxon>Endopterygota</taxon>
        <taxon>Diptera</taxon>
        <taxon>Nematocera</taxon>
        <taxon>Culicoidea</taxon>
        <taxon>Culicidae</taxon>
        <taxon>Culicinae</taxon>
        <taxon>Culicini</taxon>
        <taxon>Culex</taxon>
        <taxon>Culex</taxon>
    </lineage>
</organism>
<dbReference type="STRING" id="7176.B0X424"/>
<keyword evidence="4" id="KW-1185">Reference proteome</keyword>
<gene>
    <name evidence="3" type="primary">6047320</name>
    <name evidence="2" type="ORF">CpipJ_CPIJ013466</name>
</gene>
<reference evidence="2" key="1">
    <citation type="submission" date="2007-03" db="EMBL/GenBank/DDBJ databases">
        <title>Annotation of Culex pipiens quinquefasciatus.</title>
        <authorList>
            <consortium name="The Broad Institute Genome Sequencing Platform"/>
            <person name="Atkinson P.W."/>
            <person name="Hemingway J."/>
            <person name="Christensen B.M."/>
            <person name="Higgs S."/>
            <person name="Kodira C."/>
            <person name="Hannick L."/>
            <person name="Megy K."/>
            <person name="O'Leary S."/>
            <person name="Pearson M."/>
            <person name="Haas B.J."/>
            <person name="Mauceli E."/>
            <person name="Wortman J.R."/>
            <person name="Lee N.H."/>
            <person name="Guigo R."/>
            <person name="Stanke M."/>
            <person name="Alvarado L."/>
            <person name="Amedeo P."/>
            <person name="Antoine C.H."/>
            <person name="Arensburger P."/>
            <person name="Bidwell S.L."/>
            <person name="Crawford M."/>
            <person name="Camaro F."/>
            <person name="Devon K."/>
            <person name="Engels R."/>
            <person name="Hammond M."/>
            <person name="Howarth C."/>
            <person name="Koehrsen M."/>
            <person name="Lawson D."/>
            <person name="Montgomery P."/>
            <person name="Nene V."/>
            <person name="Nusbaum C."/>
            <person name="Puiu D."/>
            <person name="Romero-Severson J."/>
            <person name="Severson D.W."/>
            <person name="Shumway M."/>
            <person name="Sisk P."/>
            <person name="Stolte C."/>
            <person name="Zeng Q."/>
            <person name="Eisenstadt E."/>
            <person name="Fraser-Liggett C."/>
            <person name="Strausberg R."/>
            <person name="Galagan J."/>
            <person name="Birren B."/>
            <person name="Collins F.H."/>
        </authorList>
    </citation>
    <scope>NUCLEOTIDE SEQUENCE [LARGE SCALE GENOMIC DNA]</scope>
    <source>
        <strain evidence="2">JHB</strain>
    </source>
</reference>
<accession>B0X424</accession>
<dbReference type="KEGG" id="cqu:CpipJ_CPIJ013466"/>
<evidence type="ECO:0000313" key="3">
    <source>
        <dbReference type="EnsemblMetazoa" id="CPIJ013466-PA"/>
    </source>
</evidence>
<dbReference type="VEuPathDB" id="VectorBase:CQUJHB010275"/>
<dbReference type="Proteomes" id="UP000002320">
    <property type="component" value="Unassembled WGS sequence"/>
</dbReference>
<sequence>MAPFFSVEKIPATYDQYQTTLEPKYLERARIEINEESFRREPAIARMRESIAKHPQIERCRTDTIFLLRFLRYRKFNVEAACEALEKYLTALQVSREFFNVDLDNPIIKECLCVPLGPKSDGSLVFLMRLGSVDPATFLPEKVIHIVRLSKLATPVVELCLKALPVKLQQRVKLGVMAPILRVEKKPAREEVYQTSLEPKYQLIARDELHEDEYSRDPALAQLREFIVKHPQIKQCRMDSAFLLRFLRNRKFNVTAACDAIVRYLTMKTLHPEFFKFDPLHLNKLIGEHLVVPLGQDAEGRLVLLIRYGQFNPEEHSPERQVNMIGLAIETHFDNEQYQVTGIVVVIDMLGISLAHLAVLTVPKLKVMTTITGEMKMVRIKKVHLLRVPTLAAKLAEFWISTTPAKLQQRMKVIIC</sequence>
<dbReference type="eggNOG" id="KOG1471">
    <property type="taxonomic scope" value="Eukaryota"/>
</dbReference>
<dbReference type="InterPro" id="IPR001251">
    <property type="entry name" value="CRAL-TRIO_dom"/>
</dbReference>
<dbReference type="AlphaFoldDB" id="B0X424"/>
<dbReference type="VEuPathDB" id="VectorBase:CQUJHB014865"/>
<dbReference type="Pfam" id="PF00650">
    <property type="entry name" value="CRAL_TRIO"/>
    <property type="match status" value="1"/>
</dbReference>
<dbReference type="InterPro" id="IPR036865">
    <property type="entry name" value="CRAL-TRIO_dom_sf"/>
</dbReference>
<dbReference type="PANTHER" id="PTHR10174:SF166">
    <property type="entry name" value="LD40136P"/>
    <property type="match status" value="1"/>
</dbReference>
<dbReference type="Gene3D" id="1.10.8.20">
    <property type="entry name" value="N-terminal domain of phosphatidylinositol transfer protein sec14p"/>
    <property type="match status" value="2"/>
</dbReference>
<dbReference type="InterPro" id="IPR036273">
    <property type="entry name" value="CRAL/TRIO_N_dom_sf"/>
</dbReference>
<dbReference type="InParanoid" id="B0X424"/>
<proteinExistence type="predicted"/>
<name>B0X424_CULQU</name>
<dbReference type="GO" id="GO:1902936">
    <property type="term" value="F:phosphatidylinositol bisphosphate binding"/>
    <property type="evidence" value="ECO:0007669"/>
    <property type="project" value="TreeGrafter"/>
</dbReference>
<dbReference type="Gene3D" id="3.40.525.10">
    <property type="entry name" value="CRAL-TRIO lipid binding domain"/>
    <property type="match status" value="1"/>
</dbReference>
<protein>
    <recommendedName>
        <fullName evidence="1">CRAL-TRIO domain-containing protein</fullName>
    </recommendedName>
</protein>
<dbReference type="HOGENOM" id="CLU_660993_0_0_1"/>
<dbReference type="SMART" id="SM01100">
    <property type="entry name" value="CRAL_TRIO_N"/>
    <property type="match status" value="2"/>
</dbReference>
<dbReference type="EMBL" id="DS232327">
    <property type="protein sequence ID" value="EDS40101.1"/>
    <property type="molecule type" value="Genomic_DNA"/>
</dbReference>
<dbReference type="SUPFAM" id="SSF46938">
    <property type="entry name" value="CRAL/TRIO N-terminal domain"/>
    <property type="match status" value="2"/>
</dbReference>